<comment type="caution">
    <text evidence="6">The sequence shown here is derived from an EMBL/GenBank/DDBJ whole genome shotgun (WGS) entry which is preliminary data.</text>
</comment>
<evidence type="ECO:0000259" key="5">
    <source>
        <dbReference type="PROSITE" id="PS51408"/>
    </source>
</evidence>
<feature type="domain" description="Transferrin-like" evidence="5">
    <location>
        <begin position="22"/>
        <end position="380"/>
    </location>
</feature>
<dbReference type="SUPFAM" id="SSF53850">
    <property type="entry name" value="Periplasmic binding protein-like II"/>
    <property type="match status" value="2"/>
</dbReference>
<dbReference type="PRINTS" id="PR00422">
    <property type="entry name" value="TRANSFERRIN"/>
</dbReference>
<dbReference type="Gene3D" id="3.40.190.10">
    <property type="entry name" value="Periplasmic binding protein-like II"/>
    <property type="match status" value="4"/>
</dbReference>
<proteinExistence type="predicted"/>
<evidence type="ECO:0000313" key="6">
    <source>
        <dbReference type="EMBL" id="VDI36664.1"/>
    </source>
</evidence>
<keyword evidence="7" id="KW-1185">Reference proteome</keyword>
<feature type="chain" id="PRO_5032888312" evidence="4">
    <location>
        <begin position="17"/>
        <end position="777"/>
    </location>
</feature>
<keyword evidence="2" id="KW-0964">Secreted</keyword>
<dbReference type="SMART" id="SM00094">
    <property type="entry name" value="TR_FER"/>
    <property type="match status" value="2"/>
</dbReference>
<dbReference type="GO" id="GO:0055037">
    <property type="term" value="C:recycling endosome"/>
    <property type="evidence" value="ECO:0007669"/>
    <property type="project" value="TreeGrafter"/>
</dbReference>
<dbReference type="PANTHER" id="PTHR11485:SF29">
    <property type="entry name" value="TRANSFERRIN 2"/>
    <property type="match status" value="1"/>
</dbReference>
<dbReference type="Pfam" id="PF00405">
    <property type="entry name" value="Transferrin"/>
    <property type="match status" value="3"/>
</dbReference>
<keyword evidence="4" id="KW-0732">Signal</keyword>
<dbReference type="InterPro" id="IPR018195">
    <property type="entry name" value="Transferrin_Fe_BS"/>
</dbReference>
<dbReference type="CDD" id="cd13529">
    <property type="entry name" value="PBP2_transferrin"/>
    <property type="match status" value="2"/>
</dbReference>
<dbReference type="PROSITE" id="PS51408">
    <property type="entry name" value="TRANSFERRIN_LIKE_4"/>
    <property type="match status" value="2"/>
</dbReference>
<dbReference type="AlphaFoldDB" id="A0A8B6ENF7"/>
<protein>
    <submittedName>
        <fullName evidence="6">Melanoma-associated antigen p97</fullName>
    </submittedName>
</protein>
<sequence>MLRNLLLFVLIQTVLGQSTVFLRWCVSTDAEKAKCENFQNILKSTTIKNADINKVIPGFSCVVGFDTFECMKMIQDGNADMMALDTGQGYFAGRYHNMQPIVAEKYAATAGDDGMNYYSVAVVRRNSIYGSGAGTGTQLGNGLLGSNACFPGIGTAAGWLYPISVMLQNGDIKVTECNAVVKAVTDFFHNMCLPGALTSFYNPFGNNPTEICQLCKGTSGTKCSTKDPSAGYDGAFRCLQNGDGDVAFLRHDTLIHLTNNASSEFVLLCPNGGTRDIQDYKNCNYGSIPANTIMTSALQDVKTRAAYKQFLLQASEWFGVGKPYVSLFNMFSSDAWLGYGGQRNLLFTDTTQELVDVGDRDTYYKWVDAKFYDNVEKLNQCPLNYAKWCVISGGEKSKCENMMMAFGAKDLKPKLDCVLGKSADHCMQLIADGDADMMTLDSGDVYLAGEKYGLKPIAAEDYGNMEASFYVVAAAWKRNPTMTLFNLKDKRACMAGMGRGDGWIVPVNKRACMAGMGRGDGWIVPVSIFIETEQFVPQYCSIFENIGQLFIRTCIPGALDSEYNPNQYPISLCEGCAAGGYKKCQRNQIEQYYGATGAFRCLVENGGDVAFVRHLTVRDNTDARNHAIWARNRRSDDYELMCKDGTRKPIDEWRTCHLGKLPSNAVVTGKHKSEEDVNIYWQLLNYGQQFFSSDTEGDFHMFDSGTWYNDLMFTDDTVRLIRVPDSRNTFSSYLGRDFIVQAERLQKFTCVAVGSAPKTSLIPVYLITVISIIRIFV</sequence>
<dbReference type="GO" id="GO:0006826">
    <property type="term" value="P:iron ion transport"/>
    <property type="evidence" value="ECO:0007669"/>
    <property type="project" value="TreeGrafter"/>
</dbReference>
<evidence type="ECO:0000256" key="3">
    <source>
        <dbReference type="ARBA" id="ARBA00022737"/>
    </source>
</evidence>
<evidence type="ECO:0000256" key="2">
    <source>
        <dbReference type="ARBA" id="ARBA00022525"/>
    </source>
</evidence>
<dbReference type="EMBL" id="UYJE01005353">
    <property type="protein sequence ID" value="VDI36664.1"/>
    <property type="molecule type" value="Genomic_DNA"/>
</dbReference>
<accession>A0A8B6ENF7</accession>
<feature type="signal peptide" evidence="4">
    <location>
        <begin position="1"/>
        <end position="16"/>
    </location>
</feature>
<dbReference type="GO" id="GO:0005769">
    <property type="term" value="C:early endosome"/>
    <property type="evidence" value="ECO:0007669"/>
    <property type="project" value="TreeGrafter"/>
</dbReference>
<gene>
    <name evidence="6" type="ORF">MGAL_10B061956</name>
</gene>
<dbReference type="InterPro" id="IPR001156">
    <property type="entry name" value="Transferrin-like_dom"/>
</dbReference>
<dbReference type="FunFam" id="3.40.190.10:FF:000095">
    <property type="entry name" value="Lactotransferrin"/>
    <property type="match status" value="1"/>
</dbReference>
<keyword evidence="3" id="KW-0677">Repeat</keyword>
<dbReference type="PANTHER" id="PTHR11485">
    <property type="entry name" value="TRANSFERRIN"/>
    <property type="match status" value="1"/>
</dbReference>
<dbReference type="GO" id="GO:0005615">
    <property type="term" value="C:extracellular space"/>
    <property type="evidence" value="ECO:0007669"/>
    <property type="project" value="TreeGrafter"/>
</dbReference>
<dbReference type="Proteomes" id="UP000596742">
    <property type="component" value="Unassembled WGS sequence"/>
</dbReference>
<evidence type="ECO:0000256" key="1">
    <source>
        <dbReference type="ARBA" id="ARBA00004613"/>
    </source>
</evidence>
<comment type="subcellular location">
    <subcellularLocation>
        <location evidence="1">Secreted</location>
    </subcellularLocation>
</comment>
<dbReference type="OrthoDB" id="9981115at2759"/>
<dbReference type="PROSITE" id="PS00206">
    <property type="entry name" value="TRANSFERRIN_LIKE_2"/>
    <property type="match status" value="1"/>
</dbReference>
<organism evidence="6 7">
    <name type="scientific">Mytilus galloprovincialis</name>
    <name type="common">Mediterranean mussel</name>
    <dbReference type="NCBI Taxonomy" id="29158"/>
    <lineage>
        <taxon>Eukaryota</taxon>
        <taxon>Metazoa</taxon>
        <taxon>Spiralia</taxon>
        <taxon>Lophotrochozoa</taxon>
        <taxon>Mollusca</taxon>
        <taxon>Bivalvia</taxon>
        <taxon>Autobranchia</taxon>
        <taxon>Pteriomorphia</taxon>
        <taxon>Mytilida</taxon>
        <taxon>Mytiloidea</taxon>
        <taxon>Mytilidae</taxon>
        <taxon>Mytilinae</taxon>
        <taxon>Mytilus</taxon>
    </lineage>
</organism>
<dbReference type="GO" id="GO:0005886">
    <property type="term" value="C:plasma membrane"/>
    <property type="evidence" value="ECO:0007669"/>
    <property type="project" value="TreeGrafter"/>
</dbReference>
<evidence type="ECO:0000313" key="7">
    <source>
        <dbReference type="Proteomes" id="UP000596742"/>
    </source>
</evidence>
<evidence type="ECO:0000256" key="4">
    <source>
        <dbReference type="SAM" id="SignalP"/>
    </source>
</evidence>
<reference evidence="6" key="1">
    <citation type="submission" date="2018-11" db="EMBL/GenBank/DDBJ databases">
        <authorList>
            <person name="Alioto T."/>
            <person name="Alioto T."/>
        </authorList>
    </citation>
    <scope>NUCLEOTIDE SEQUENCE</scope>
</reference>
<name>A0A8B6ENF7_MYTGA</name>
<feature type="domain" description="Transferrin-like" evidence="5">
    <location>
        <begin position="386"/>
        <end position="747"/>
    </location>
</feature>